<sequence>MSGLGAADVPENRSGRVRDASSDPGAPRGDARTADGATAPRLRLLGGAAPGSPVARVNAVVAGALGALERDPAAPAEDEEVAAAMLLVASSLAREAARLAGTVAAAEPAAPTKPGPMRHVAPGSPLSRAEHRVLRALDSDRTLAQIGEELYLTRNTVKSHVRRIYRRLGATTRAEALAVARAAGLLEPPRRPRP</sequence>
<dbReference type="RefSeq" id="WP_319954561.1">
    <property type="nucleotide sequence ID" value="NZ_JAXAVX010000005.1"/>
</dbReference>
<evidence type="ECO:0000313" key="6">
    <source>
        <dbReference type="EMBL" id="MDX8152408.1"/>
    </source>
</evidence>
<dbReference type="PANTHER" id="PTHR44688">
    <property type="entry name" value="DNA-BINDING TRANSCRIPTIONAL ACTIVATOR DEVR_DOSR"/>
    <property type="match status" value="1"/>
</dbReference>
<dbReference type="SMART" id="SM00421">
    <property type="entry name" value="HTH_LUXR"/>
    <property type="match status" value="1"/>
</dbReference>
<dbReference type="PANTHER" id="PTHR44688:SF16">
    <property type="entry name" value="DNA-BINDING TRANSCRIPTIONAL ACTIVATOR DEVR_DOSR"/>
    <property type="match status" value="1"/>
</dbReference>
<evidence type="ECO:0000256" key="2">
    <source>
        <dbReference type="ARBA" id="ARBA00023125"/>
    </source>
</evidence>
<dbReference type="SUPFAM" id="SSF46894">
    <property type="entry name" value="C-terminal effector domain of the bipartite response regulators"/>
    <property type="match status" value="1"/>
</dbReference>
<keyword evidence="2" id="KW-0238">DNA-binding</keyword>
<dbReference type="Gene3D" id="1.10.10.10">
    <property type="entry name" value="Winged helix-like DNA-binding domain superfamily/Winged helix DNA-binding domain"/>
    <property type="match status" value="1"/>
</dbReference>
<feature type="region of interest" description="Disordered" evidence="4">
    <location>
        <begin position="1"/>
        <end position="51"/>
    </location>
</feature>
<dbReference type="Pfam" id="PF00196">
    <property type="entry name" value="GerE"/>
    <property type="match status" value="1"/>
</dbReference>
<evidence type="ECO:0000256" key="4">
    <source>
        <dbReference type="SAM" id="MobiDB-lite"/>
    </source>
</evidence>
<evidence type="ECO:0000256" key="3">
    <source>
        <dbReference type="ARBA" id="ARBA00023163"/>
    </source>
</evidence>
<dbReference type="Proteomes" id="UP001277761">
    <property type="component" value="Unassembled WGS sequence"/>
</dbReference>
<proteinExistence type="predicted"/>
<reference evidence="6 7" key="1">
    <citation type="submission" date="2023-11" db="EMBL/GenBank/DDBJ databases">
        <authorList>
            <person name="Xu M."/>
            <person name="Jiang T."/>
        </authorList>
    </citation>
    <scope>NUCLEOTIDE SEQUENCE [LARGE SCALE GENOMIC DNA]</scope>
    <source>
        <strain evidence="6 7">SD</strain>
    </source>
</reference>
<keyword evidence="7" id="KW-1185">Reference proteome</keyword>
<accession>A0ABU4VKT3</accession>
<dbReference type="EMBL" id="JAXAVX010000005">
    <property type="protein sequence ID" value="MDX8152408.1"/>
    <property type="molecule type" value="Genomic_DNA"/>
</dbReference>
<evidence type="ECO:0000313" key="7">
    <source>
        <dbReference type="Proteomes" id="UP001277761"/>
    </source>
</evidence>
<dbReference type="InterPro" id="IPR036388">
    <property type="entry name" value="WH-like_DNA-bd_sf"/>
</dbReference>
<comment type="caution">
    <text evidence="6">The sequence shown here is derived from an EMBL/GenBank/DDBJ whole genome shotgun (WGS) entry which is preliminary data.</text>
</comment>
<organism evidence="6 7">
    <name type="scientific">Patulibacter brassicae</name>
    <dbReference type="NCBI Taxonomy" id="1705717"/>
    <lineage>
        <taxon>Bacteria</taxon>
        <taxon>Bacillati</taxon>
        <taxon>Actinomycetota</taxon>
        <taxon>Thermoleophilia</taxon>
        <taxon>Solirubrobacterales</taxon>
        <taxon>Patulibacteraceae</taxon>
        <taxon>Patulibacter</taxon>
    </lineage>
</organism>
<feature type="compositionally biased region" description="Basic and acidic residues" evidence="4">
    <location>
        <begin position="10"/>
        <end position="21"/>
    </location>
</feature>
<gene>
    <name evidence="6" type="ORF">SK069_12440</name>
</gene>
<dbReference type="InterPro" id="IPR016032">
    <property type="entry name" value="Sig_transdc_resp-reg_C-effctor"/>
</dbReference>
<protein>
    <submittedName>
        <fullName evidence="6">LuxR C-terminal-related transcriptional regulator</fullName>
    </submittedName>
</protein>
<name>A0ABU4VKT3_9ACTN</name>
<dbReference type="CDD" id="cd06170">
    <property type="entry name" value="LuxR_C_like"/>
    <property type="match status" value="1"/>
</dbReference>
<dbReference type="InterPro" id="IPR000792">
    <property type="entry name" value="Tscrpt_reg_LuxR_C"/>
</dbReference>
<keyword evidence="1" id="KW-0805">Transcription regulation</keyword>
<feature type="domain" description="HTH luxR-type" evidence="5">
    <location>
        <begin position="119"/>
        <end position="184"/>
    </location>
</feature>
<evidence type="ECO:0000259" key="5">
    <source>
        <dbReference type="PROSITE" id="PS50043"/>
    </source>
</evidence>
<evidence type="ECO:0000256" key="1">
    <source>
        <dbReference type="ARBA" id="ARBA00023015"/>
    </source>
</evidence>
<dbReference type="PROSITE" id="PS50043">
    <property type="entry name" value="HTH_LUXR_2"/>
    <property type="match status" value="1"/>
</dbReference>
<keyword evidence="3" id="KW-0804">Transcription</keyword>